<dbReference type="Proteomes" id="UP001500067">
    <property type="component" value="Unassembled WGS sequence"/>
</dbReference>
<evidence type="ECO:0000313" key="3">
    <source>
        <dbReference type="Proteomes" id="UP001500067"/>
    </source>
</evidence>
<organism evidence="2 3">
    <name type="scientific">Nemorincola caseinilytica</name>
    <dbReference type="NCBI Taxonomy" id="2054315"/>
    <lineage>
        <taxon>Bacteria</taxon>
        <taxon>Pseudomonadati</taxon>
        <taxon>Bacteroidota</taxon>
        <taxon>Chitinophagia</taxon>
        <taxon>Chitinophagales</taxon>
        <taxon>Chitinophagaceae</taxon>
        <taxon>Nemorincola</taxon>
    </lineage>
</organism>
<sequence>MITTLVKNHPAPASNMNTLSLKEACLFMNLPADTLRLYMAKFRLPHHYWGKKVFFRKSELQEWLGTSDYSFEEYRTEHRCYNRKYRRAS</sequence>
<evidence type="ECO:0000313" key="2">
    <source>
        <dbReference type="EMBL" id="GAA4465484.1"/>
    </source>
</evidence>
<protein>
    <recommendedName>
        <fullName evidence="1">Helix-turn-helix domain-containing protein</fullName>
    </recommendedName>
</protein>
<dbReference type="EMBL" id="BAABFA010000010">
    <property type="protein sequence ID" value="GAA4465484.1"/>
    <property type="molecule type" value="Genomic_DNA"/>
</dbReference>
<reference evidence="3" key="1">
    <citation type="journal article" date="2019" name="Int. J. Syst. Evol. Microbiol.">
        <title>The Global Catalogue of Microorganisms (GCM) 10K type strain sequencing project: providing services to taxonomists for standard genome sequencing and annotation.</title>
        <authorList>
            <consortium name="The Broad Institute Genomics Platform"/>
            <consortium name="The Broad Institute Genome Sequencing Center for Infectious Disease"/>
            <person name="Wu L."/>
            <person name="Ma J."/>
        </authorList>
    </citation>
    <scope>NUCLEOTIDE SEQUENCE [LARGE SCALE GENOMIC DNA]</scope>
    <source>
        <strain evidence="3">JCM 32105</strain>
    </source>
</reference>
<keyword evidence="3" id="KW-1185">Reference proteome</keyword>
<gene>
    <name evidence="2" type="ORF">GCM10023093_17740</name>
</gene>
<evidence type="ECO:0000259" key="1">
    <source>
        <dbReference type="Pfam" id="PF12728"/>
    </source>
</evidence>
<feature type="domain" description="Helix-turn-helix" evidence="1">
    <location>
        <begin position="19"/>
        <end position="64"/>
    </location>
</feature>
<dbReference type="InterPro" id="IPR009061">
    <property type="entry name" value="DNA-bd_dom_put_sf"/>
</dbReference>
<dbReference type="Pfam" id="PF12728">
    <property type="entry name" value="HTH_17"/>
    <property type="match status" value="1"/>
</dbReference>
<dbReference type="SUPFAM" id="SSF46955">
    <property type="entry name" value="Putative DNA-binding domain"/>
    <property type="match status" value="1"/>
</dbReference>
<accession>A0ABP8NDF1</accession>
<name>A0ABP8NDF1_9BACT</name>
<comment type="caution">
    <text evidence="2">The sequence shown here is derived from an EMBL/GenBank/DDBJ whole genome shotgun (WGS) entry which is preliminary data.</text>
</comment>
<proteinExistence type="predicted"/>
<dbReference type="InterPro" id="IPR041657">
    <property type="entry name" value="HTH_17"/>
</dbReference>
<dbReference type="RefSeq" id="WP_425575711.1">
    <property type="nucleotide sequence ID" value="NZ_BAABFA010000010.1"/>
</dbReference>